<keyword evidence="4" id="KW-0319">Glycerol metabolism</keyword>
<comment type="caution">
    <text evidence="9">The sequence shown here is derived from an EMBL/GenBank/DDBJ whole genome shotgun (WGS) entry which is preliminary data.</text>
</comment>
<protein>
    <recommendedName>
        <fullName evidence="2">glycerophosphodiester phosphodiesterase</fullName>
        <ecNumber evidence="2">3.1.4.46</ecNumber>
    </recommendedName>
</protein>
<name>A0ABW7GNH6_9BURK</name>
<evidence type="ECO:0000256" key="3">
    <source>
        <dbReference type="ARBA" id="ARBA00022729"/>
    </source>
</evidence>
<keyword evidence="5" id="KW-0378">Hydrolase</keyword>
<feature type="chain" id="PRO_5046598744" description="glycerophosphodiester phosphodiesterase" evidence="7">
    <location>
        <begin position="27"/>
        <end position="413"/>
    </location>
</feature>
<evidence type="ECO:0000256" key="1">
    <source>
        <dbReference type="ARBA" id="ARBA00007277"/>
    </source>
</evidence>
<dbReference type="Proteomes" id="UP001606302">
    <property type="component" value="Unassembled WGS sequence"/>
</dbReference>
<accession>A0ABW7GNH6</accession>
<evidence type="ECO:0000313" key="10">
    <source>
        <dbReference type="Proteomes" id="UP001606302"/>
    </source>
</evidence>
<dbReference type="InterPro" id="IPR017946">
    <property type="entry name" value="PLC-like_Pdiesterase_TIM-brl"/>
</dbReference>
<feature type="signal peptide" evidence="7">
    <location>
        <begin position="1"/>
        <end position="26"/>
    </location>
</feature>
<dbReference type="EC" id="3.1.4.46" evidence="2"/>
<proteinExistence type="inferred from homology"/>
<dbReference type="SUPFAM" id="SSF51695">
    <property type="entry name" value="PLC-like phosphodiesterases"/>
    <property type="match status" value="1"/>
</dbReference>
<dbReference type="InterPro" id="IPR030395">
    <property type="entry name" value="GP_PDE_dom"/>
</dbReference>
<evidence type="ECO:0000256" key="5">
    <source>
        <dbReference type="ARBA" id="ARBA00022801"/>
    </source>
</evidence>
<evidence type="ECO:0000259" key="8">
    <source>
        <dbReference type="PROSITE" id="PS51704"/>
    </source>
</evidence>
<evidence type="ECO:0000256" key="7">
    <source>
        <dbReference type="SAM" id="SignalP"/>
    </source>
</evidence>
<dbReference type="RefSeq" id="WP_394512295.1">
    <property type="nucleotide sequence ID" value="NZ_JBIGHX010000006.1"/>
</dbReference>
<feature type="domain" description="GP-PDE" evidence="8">
    <location>
        <begin position="38"/>
        <end position="387"/>
    </location>
</feature>
<evidence type="ECO:0000256" key="6">
    <source>
        <dbReference type="ARBA" id="ARBA00047512"/>
    </source>
</evidence>
<keyword evidence="3 7" id="KW-0732">Signal</keyword>
<dbReference type="Pfam" id="PF03009">
    <property type="entry name" value="GDPD"/>
    <property type="match status" value="1"/>
</dbReference>
<sequence length="413" mass="44988">MSKALRLAGICVLAAVSLATSQRASAHDHSRARGDNAPLVIGHRGAAGYLPDHTLEGYALAIAMGADYVEPDLVATKDGHLIARHEPNLIATTNVASLPQFASRKRTAIVDGAAEVGFFASDFTLAEIKTLRAIQPLADRNAAFNGRFEIPTLEEVIHLVKRKSAEEGRRIGIYPETKHPTYHQQLGLALEDRLLRVLERAGWNHRHAPVIVQSFETANLKYLRSKSSLRLVQLVDADDVNADGSLAFNKPYDKPYDWVVSGRAGLFKDLLTPAGLAEVRTYADGVGPWKLYLLSSACKVVAAGGGCADTNGDGLVDERDRKLLPASDIVANAHKLGLMVHPYTFRNEQKRLASDHQGNPLNEYLAFYELGVDGVFSDFADTAVAARAQFLLKNDPDYARCLVRGRGCVANRD</sequence>
<comment type="similarity">
    <text evidence="1">Belongs to the glycerophosphoryl diester phosphodiesterase family.</text>
</comment>
<gene>
    <name evidence="9" type="ORF">ACG04Q_17235</name>
</gene>
<dbReference type="PANTHER" id="PTHR43620:SF7">
    <property type="entry name" value="GLYCEROPHOSPHODIESTER PHOSPHODIESTERASE GDPD5-RELATED"/>
    <property type="match status" value="1"/>
</dbReference>
<dbReference type="PANTHER" id="PTHR43620">
    <property type="entry name" value="GLYCEROPHOSPHORYL DIESTER PHOSPHODIESTERASE"/>
    <property type="match status" value="1"/>
</dbReference>
<dbReference type="EMBL" id="JBIGHX010000006">
    <property type="protein sequence ID" value="MFG6463320.1"/>
    <property type="molecule type" value="Genomic_DNA"/>
</dbReference>
<reference evidence="9 10" key="1">
    <citation type="submission" date="2024-08" db="EMBL/GenBank/DDBJ databases">
        <authorList>
            <person name="Lu H."/>
        </authorList>
    </citation>
    <scope>NUCLEOTIDE SEQUENCE [LARGE SCALE GENOMIC DNA]</scope>
    <source>
        <strain evidence="9 10">DXS20W</strain>
    </source>
</reference>
<comment type="catalytic activity">
    <reaction evidence="6">
        <text>a sn-glycero-3-phosphodiester + H2O = an alcohol + sn-glycerol 3-phosphate + H(+)</text>
        <dbReference type="Rhea" id="RHEA:12969"/>
        <dbReference type="ChEBI" id="CHEBI:15377"/>
        <dbReference type="ChEBI" id="CHEBI:15378"/>
        <dbReference type="ChEBI" id="CHEBI:30879"/>
        <dbReference type="ChEBI" id="CHEBI:57597"/>
        <dbReference type="ChEBI" id="CHEBI:83408"/>
        <dbReference type="EC" id="3.1.4.46"/>
    </reaction>
</comment>
<dbReference type="PROSITE" id="PS51704">
    <property type="entry name" value="GP_PDE"/>
    <property type="match status" value="1"/>
</dbReference>
<keyword evidence="10" id="KW-1185">Reference proteome</keyword>
<evidence type="ECO:0000313" key="9">
    <source>
        <dbReference type="EMBL" id="MFG6463320.1"/>
    </source>
</evidence>
<dbReference type="CDD" id="cd08602">
    <property type="entry name" value="GDPD_ScGlpQ1_like"/>
    <property type="match status" value="1"/>
</dbReference>
<organism evidence="9 10">
    <name type="scientific">Pelomonas lactea</name>
    <dbReference type="NCBI Taxonomy" id="3299030"/>
    <lineage>
        <taxon>Bacteria</taxon>
        <taxon>Pseudomonadati</taxon>
        <taxon>Pseudomonadota</taxon>
        <taxon>Betaproteobacteria</taxon>
        <taxon>Burkholderiales</taxon>
        <taxon>Sphaerotilaceae</taxon>
        <taxon>Roseateles</taxon>
    </lineage>
</organism>
<evidence type="ECO:0000256" key="4">
    <source>
        <dbReference type="ARBA" id="ARBA00022798"/>
    </source>
</evidence>
<evidence type="ECO:0000256" key="2">
    <source>
        <dbReference type="ARBA" id="ARBA00012247"/>
    </source>
</evidence>
<dbReference type="Gene3D" id="3.20.20.190">
    <property type="entry name" value="Phosphatidylinositol (PI) phosphodiesterase"/>
    <property type="match status" value="1"/>
</dbReference>